<evidence type="ECO:0000313" key="2">
    <source>
        <dbReference type="EMBL" id="AIL97817.1"/>
    </source>
</evidence>
<dbReference type="EMBL" id="CP009215">
    <property type="protein sequence ID" value="AIL96413.1"/>
    <property type="molecule type" value="Genomic_DNA"/>
</dbReference>
<keyword evidence="2" id="KW-0614">Plasmid</keyword>
<dbReference type="InterPro" id="IPR021739">
    <property type="entry name" value="SaV-like"/>
</dbReference>
<keyword evidence="3" id="KW-1185">Reference proteome</keyword>
<protein>
    <recommendedName>
        <fullName evidence="4">DUF3310 domain-containing protein</fullName>
    </recommendedName>
</protein>
<dbReference type="RefSeq" id="WP_038610244.1">
    <property type="nucleotide sequence ID" value="NZ_CP009215.1"/>
</dbReference>
<evidence type="ECO:0000313" key="1">
    <source>
        <dbReference type="EMBL" id="AIL96413.1"/>
    </source>
</evidence>
<organism evidence="1 3">
    <name type="scientific">Corynebacterium ureicelerivorans</name>
    <dbReference type="NCBI Taxonomy" id="401472"/>
    <lineage>
        <taxon>Bacteria</taxon>
        <taxon>Bacillati</taxon>
        <taxon>Actinomycetota</taxon>
        <taxon>Actinomycetes</taxon>
        <taxon>Mycobacteriales</taxon>
        <taxon>Corynebacteriaceae</taxon>
        <taxon>Corynebacterium</taxon>
    </lineage>
</organism>
<evidence type="ECO:0000313" key="3">
    <source>
        <dbReference type="Proteomes" id="UP000028939"/>
    </source>
</evidence>
<evidence type="ECO:0008006" key="4">
    <source>
        <dbReference type="Google" id="ProtNLM"/>
    </source>
</evidence>
<proteinExistence type="predicted"/>
<dbReference type="STRING" id="401472.CUREI_03075"/>
<reference evidence="1 3" key="1">
    <citation type="submission" date="2014-08" db="EMBL/GenBank/DDBJ databases">
        <title>Complete genome sequence of Corynebacterium ureicelerivorans DSM 45051, a lipophilic and urea-splitting isolate from a blood culture of a septicaemia patient.</title>
        <authorList>
            <person name="Tippelt A."/>
            <person name="Albersmeier A."/>
            <person name="Brinkrolf K."/>
            <person name="Ruckert C."/>
            <person name="Tauch A."/>
        </authorList>
    </citation>
    <scope>NUCLEOTIDE SEQUENCE [LARGE SCALE GENOMIC DNA]</scope>
    <source>
        <strain evidence="1 3">IMMIB RIV-2301</strain>
        <plasmid evidence="3">Plasmid unnamed</plasmid>
        <plasmid evidence="2">unnamed</plasmid>
    </source>
</reference>
<dbReference type="Proteomes" id="UP000028939">
    <property type="component" value="Plasmid unnamed"/>
</dbReference>
<geneLocation type="plasmid" evidence="2">
    <name>unnamed</name>
</geneLocation>
<dbReference type="OrthoDB" id="1684418at2"/>
<dbReference type="Pfam" id="PF11753">
    <property type="entry name" value="DUF3310"/>
    <property type="match status" value="1"/>
</dbReference>
<accession>A0A077HHB0</accession>
<dbReference type="HOGENOM" id="CLU_145435_4_0_11"/>
<dbReference type="EMBL" id="CP009216">
    <property type="protein sequence ID" value="AIL97817.1"/>
    <property type="molecule type" value="Genomic_DNA"/>
</dbReference>
<dbReference type="AlphaFoldDB" id="A0A077HHB0"/>
<dbReference type="KEGG" id="cuv:CUREI_03075"/>
<name>A0A077HHB0_9CORY</name>
<gene>
    <name evidence="1" type="ORF">CUREI_03075</name>
    <name evidence="2" type="ORF">CUREI_11605</name>
</gene>
<dbReference type="Proteomes" id="UP000028939">
    <property type="component" value="Chromosome"/>
</dbReference>
<dbReference type="KEGG" id="cuv:CUREI_11605"/>
<sequence length="75" mass="8434">MSDPVNHPQHYTGFSNGAEVIDIAENLTFNCGNAAKYLARAGSVDGRVKGDVLQDLEKARWYINREINRLKENNQ</sequence>